<proteinExistence type="predicted"/>
<keyword evidence="1" id="KW-0472">Membrane</keyword>
<gene>
    <name evidence="2" type="ORF">NLJ89_g10408</name>
</gene>
<dbReference type="Proteomes" id="UP001148786">
    <property type="component" value="Unassembled WGS sequence"/>
</dbReference>
<keyword evidence="3" id="KW-1185">Reference proteome</keyword>
<evidence type="ECO:0000256" key="1">
    <source>
        <dbReference type="SAM" id="Phobius"/>
    </source>
</evidence>
<keyword evidence="1" id="KW-1133">Transmembrane helix</keyword>
<reference evidence="2" key="1">
    <citation type="submission" date="2022-07" db="EMBL/GenBank/DDBJ databases">
        <title>Genome Sequence of Agrocybe chaxingu.</title>
        <authorList>
            <person name="Buettner E."/>
        </authorList>
    </citation>
    <scope>NUCLEOTIDE SEQUENCE</scope>
    <source>
        <strain evidence="2">MP-N11</strain>
    </source>
</reference>
<feature type="transmembrane region" description="Helical" evidence="1">
    <location>
        <begin position="82"/>
        <end position="109"/>
    </location>
</feature>
<feature type="transmembrane region" description="Helical" evidence="1">
    <location>
        <begin position="12"/>
        <end position="34"/>
    </location>
</feature>
<comment type="caution">
    <text evidence="2">The sequence shown here is derived from an EMBL/GenBank/DDBJ whole genome shotgun (WGS) entry which is preliminary data.</text>
</comment>
<dbReference type="AlphaFoldDB" id="A0A9W8JRU4"/>
<organism evidence="2 3">
    <name type="scientific">Agrocybe chaxingu</name>
    <dbReference type="NCBI Taxonomy" id="84603"/>
    <lineage>
        <taxon>Eukaryota</taxon>
        <taxon>Fungi</taxon>
        <taxon>Dikarya</taxon>
        <taxon>Basidiomycota</taxon>
        <taxon>Agaricomycotina</taxon>
        <taxon>Agaricomycetes</taxon>
        <taxon>Agaricomycetidae</taxon>
        <taxon>Agaricales</taxon>
        <taxon>Agaricineae</taxon>
        <taxon>Strophariaceae</taxon>
        <taxon>Agrocybe</taxon>
    </lineage>
</organism>
<evidence type="ECO:0000313" key="2">
    <source>
        <dbReference type="EMBL" id="KAJ3496998.1"/>
    </source>
</evidence>
<keyword evidence="1" id="KW-0812">Transmembrane</keyword>
<evidence type="ECO:0008006" key="4">
    <source>
        <dbReference type="Google" id="ProtNLM"/>
    </source>
</evidence>
<sequence>MAQDLNRIFGLVRTGVFGVVSLFALIAIILAAIVTNWTNTYYLLGYFPSAALGIATGILTILTLPVMWFLSVKRKGAVTSMIVVEIAWTWFLWIMWVAVGGSTAGTFWIGSCEGLSVLRGAGSAETACRSTQGLTAFGFLNWIARTFLS</sequence>
<dbReference type="OrthoDB" id="3364107at2759"/>
<feature type="transmembrane region" description="Helical" evidence="1">
    <location>
        <begin position="46"/>
        <end position="70"/>
    </location>
</feature>
<protein>
    <recommendedName>
        <fullName evidence="4">MARVEL domain-containing protein</fullName>
    </recommendedName>
</protein>
<accession>A0A9W8JRU4</accession>
<dbReference type="EMBL" id="JANKHO010001897">
    <property type="protein sequence ID" value="KAJ3496998.1"/>
    <property type="molecule type" value="Genomic_DNA"/>
</dbReference>
<name>A0A9W8JRU4_9AGAR</name>
<evidence type="ECO:0000313" key="3">
    <source>
        <dbReference type="Proteomes" id="UP001148786"/>
    </source>
</evidence>